<feature type="non-terminal residue" evidence="2">
    <location>
        <position position="1"/>
    </location>
</feature>
<name>A0A813DP62_POLGL</name>
<protein>
    <submittedName>
        <fullName evidence="2">Uncharacterized protein</fullName>
    </submittedName>
</protein>
<evidence type="ECO:0000256" key="1">
    <source>
        <dbReference type="SAM" id="MobiDB-lite"/>
    </source>
</evidence>
<dbReference type="AlphaFoldDB" id="A0A813DP62"/>
<accession>A0A813DP62</accession>
<feature type="region of interest" description="Disordered" evidence="1">
    <location>
        <begin position="81"/>
        <end position="142"/>
    </location>
</feature>
<reference evidence="2" key="1">
    <citation type="submission" date="2021-02" db="EMBL/GenBank/DDBJ databases">
        <authorList>
            <person name="Dougan E. K."/>
            <person name="Rhodes N."/>
            <person name="Thang M."/>
            <person name="Chan C."/>
        </authorList>
    </citation>
    <scope>NUCLEOTIDE SEQUENCE</scope>
</reference>
<sequence length="195" mass="21212">ESYSRVNDQLEFSEGDQAKMRANVSSMTTEMQKLDEQLRTVETESARRVEAAEAKVKKNEAQLTLLASAKNRLSIDLKEAEQKMRADAEEAAAAQQALQGSLESKEKELAASAAAGAQDKEALKSTSAKLNASEDKVRGAEQDLAKAKTVEVQLTQKLEVAADKEKQMALENTRLEQESAAAAKRQSDLTALLSK</sequence>
<dbReference type="Proteomes" id="UP000654075">
    <property type="component" value="Unassembled WGS sequence"/>
</dbReference>
<dbReference type="EMBL" id="CAJNNV010004268">
    <property type="protein sequence ID" value="CAE8590449.1"/>
    <property type="molecule type" value="Genomic_DNA"/>
</dbReference>
<comment type="caution">
    <text evidence="2">The sequence shown here is derived from an EMBL/GenBank/DDBJ whole genome shotgun (WGS) entry which is preliminary data.</text>
</comment>
<keyword evidence="3" id="KW-1185">Reference proteome</keyword>
<gene>
    <name evidence="2" type="ORF">PGLA1383_LOCUS9170</name>
</gene>
<feature type="non-terminal residue" evidence="2">
    <location>
        <position position="195"/>
    </location>
</feature>
<evidence type="ECO:0000313" key="3">
    <source>
        <dbReference type="Proteomes" id="UP000654075"/>
    </source>
</evidence>
<feature type="compositionally biased region" description="Basic and acidic residues" evidence="1">
    <location>
        <begin position="132"/>
        <end position="142"/>
    </location>
</feature>
<evidence type="ECO:0000313" key="2">
    <source>
        <dbReference type="EMBL" id="CAE8590449.1"/>
    </source>
</evidence>
<organism evidence="2 3">
    <name type="scientific">Polarella glacialis</name>
    <name type="common">Dinoflagellate</name>
    <dbReference type="NCBI Taxonomy" id="89957"/>
    <lineage>
        <taxon>Eukaryota</taxon>
        <taxon>Sar</taxon>
        <taxon>Alveolata</taxon>
        <taxon>Dinophyceae</taxon>
        <taxon>Suessiales</taxon>
        <taxon>Suessiaceae</taxon>
        <taxon>Polarella</taxon>
    </lineage>
</organism>
<proteinExistence type="predicted"/>